<dbReference type="InterPro" id="IPR007480">
    <property type="entry name" value="DUF529"/>
</dbReference>
<evidence type="ECO:0000313" key="4">
    <source>
        <dbReference type="Proteomes" id="UP000031512"/>
    </source>
</evidence>
<accession>L1LAR9</accession>
<keyword evidence="2" id="KW-0732">Signal</keyword>
<dbReference type="Pfam" id="PF04385">
    <property type="entry name" value="FAINT"/>
    <property type="match status" value="1"/>
</dbReference>
<evidence type="ECO:0000313" key="3">
    <source>
        <dbReference type="EMBL" id="EKX72421.1"/>
    </source>
</evidence>
<evidence type="ECO:0000256" key="1">
    <source>
        <dbReference type="SAM" id="MobiDB-lite"/>
    </source>
</evidence>
<dbReference type="AlphaFoldDB" id="L1LAR9"/>
<organism evidence="3 4">
    <name type="scientific">Theileria equi strain WA</name>
    <dbReference type="NCBI Taxonomy" id="1537102"/>
    <lineage>
        <taxon>Eukaryota</taxon>
        <taxon>Sar</taxon>
        <taxon>Alveolata</taxon>
        <taxon>Apicomplexa</taxon>
        <taxon>Aconoidasida</taxon>
        <taxon>Piroplasmida</taxon>
        <taxon>Theileriidae</taxon>
        <taxon>Theileria</taxon>
    </lineage>
</organism>
<gene>
    <name evidence="3" type="ORF">BEWA_048880</name>
</gene>
<keyword evidence="4" id="KW-1185">Reference proteome</keyword>
<feature type="compositionally biased region" description="Low complexity" evidence="1">
    <location>
        <begin position="182"/>
        <end position="194"/>
    </location>
</feature>
<feature type="signal peptide" evidence="2">
    <location>
        <begin position="1"/>
        <end position="18"/>
    </location>
</feature>
<dbReference type="KEGG" id="beq:BEWA_048880"/>
<dbReference type="EMBL" id="ACOU01000007">
    <property type="protein sequence ID" value="EKX72421.1"/>
    <property type="molecule type" value="Genomic_DNA"/>
</dbReference>
<feature type="compositionally biased region" description="Basic and acidic residues" evidence="1">
    <location>
        <begin position="151"/>
        <end position="179"/>
    </location>
</feature>
<sequence length="552" mass="61660">MRLFSLLSITFLIGFCYCTPPNSKGDGDKATQQAVQPASVADLKSKADSTLFDVEEAEEGKLPVLRLTAKTGVTAGRLVFDGQTLWTCQGPNDACLSAILYFGESGPIAATYSVKGRKVFEGYRKFVDGKWTSVNKDGFNKLLEELKKDLGDAKKSDEDGKPVESPETPKEEVSTEATKDGSSTSQSTPITQSTEPKEEEYTPVVAGLKTVELDVADVDGNVFVVEESFSGGVPLKTVTPRDGHHISSVMDGEKELWKGLDKEHGQKVMIYYDGESPASVIVNFVKADGAKPWRYHNLKENKWNVVKKEDHEKRLEELKKKASENVPSPSGVIDISALDKGRFQPYEYDGVPTKMMVIGDVPLTKLVDGQEELWSSSEDEKCTYCTLHMRDEKPVLVYLETEGSSGKPYSIFLRDGATWKPTNSYSMELKKLKITPRSTTNFTLDISTRQDTDQCTVFEAPFYTVPTRFYFPRSGFHATDVAHERKSIWKGGNGERAFSVSLHPAENPTVLRIFARDINDVFESYYYQLNGNKWESVKGDDFRRIINNLKSH</sequence>
<proteinExistence type="predicted"/>
<dbReference type="OrthoDB" id="363079at2759"/>
<evidence type="ECO:0000256" key="2">
    <source>
        <dbReference type="SAM" id="SignalP"/>
    </source>
</evidence>
<feature type="region of interest" description="Disordered" evidence="1">
    <location>
        <begin position="151"/>
        <end position="203"/>
    </location>
</feature>
<protein>
    <submittedName>
        <fullName evidence="3">Signal peptide containing protein</fullName>
    </submittedName>
</protein>
<dbReference type="VEuPathDB" id="PiroplasmaDB:BEWA_048880"/>
<reference evidence="3 4" key="1">
    <citation type="journal article" date="2012" name="BMC Genomics">
        <title>Comparative genomic analysis and phylogenetic position of Theileria equi.</title>
        <authorList>
            <person name="Kappmeyer L.S."/>
            <person name="Thiagarajan M."/>
            <person name="Herndon D.R."/>
            <person name="Ramsay J.D."/>
            <person name="Caler E."/>
            <person name="Djikeng A."/>
            <person name="Gillespie J.J."/>
            <person name="Lau A.O."/>
            <person name="Roalson E.H."/>
            <person name="Silva J.C."/>
            <person name="Silva M.G."/>
            <person name="Suarez C.E."/>
            <person name="Ueti M.W."/>
            <person name="Nene V.M."/>
            <person name="Mealey R.H."/>
            <person name="Knowles D.P."/>
            <person name="Brayton K.A."/>
        </authorList>
    </citation>
    <scope>NUCLEOTIDE SEQUENCE [LARGE SCALE GENOMIC DNA]</scope>
    <source>
        <strain evidence="3 4">WA</strain>
    </source>
</reference>
<dbReference type="RefSeq" id="XP_004831873.1">
    <property type="nucleotide sequence ID" value="XM_004831816.1"/>
</dbReference>
<dbReference type="Proteomes" id="UP000031512">
    <property type="component" value="Unassembled WGS sequence"/>
</dbReference>
<dbReference type="GeneID" id="15805188"/>
<comment type="caution">
    <text evidence="3">The sequence shown here is derived from an EMBL/GenBank/DDBJ whole genome shotgun (WGS) entry which is preliminary data.</text>
</comment>
<name>L1LAR9_THEEQ</name>
<feature type="chain" id="PRO_5003952193" evidence="2">
    <location>
        <begin position="19"/>
        <end position="552"/>
    </location>
</feature>